<dbReference type="OrthoDB" id="2421129at2759"/>
<dbReference type="Proteomes" id="UP000011777">
    <property type="component" value="Unassembled WGS sequence"/>
</dbReference>
<dbReference type="PANTHER" id="PTHR19862:SF14">
    <property type="entry name" value="WD REPEAT-CONTAINING PROTEIN 48"/>
    <property type="match status" value="1"/>
</dbReference>
<evidence type="ECO:0000256" key="2">
    <source>
        <dbReference type="ARBA" id="ARBA00022574"/>
    </source>
</evidence>
<dbReference type="EMBL" id="AOGT01000669">
    <property type="protein sequence ID" value="EMG49439.1"/>
    <property type="molecule type" value="Genomic_DNA"/>
</dbReference>
<accession>M3K3V3</accession>
<name>M3K3V3_CANMX</name>
<dbReference type="PROSITE" id="PS00678">
    <property type="entry name" value="WD_REPEATS_1"/>
    <property type="match status" value="2"/>
</dbReference>
<dbReference type="InterPro" id="IPR001680">
    <property type="entry name" value="WD40_rpt"/>
</dbReference>
<dbReference type="Gene3D" id="2.130.10.10">
    <property type="entry name" value="YVTN repeat-like/Quinoprotein amine dehydrogenase"/>
    <property type="match status" value="2"/>
</dbReference>
<reference evidence="6 7" key="1">
    <citation type="submission" date="2013-02" db="EMBL/GenBank/DDBJ databases">
        <title>Genome sequence of Candida maltosa Xu316, a potential industrial strain for xylitol and ethanol production.</title>
        <authorList>
            <person name="Yu J."/>
            <person name="Wang Q."/>
            <person name="Geng X."/>
            <person name="Bao W."/>
            <person name="He P."/>
            <person name="Cai J."/>
        </authorList>
    </citation>
    <scope>NUCLEOTIDE SEQUENCE [LARGE SCALE GENOMIC DNA]</scope>
    <source>
        <strain evidence="7">Xu316</strain>
    </source>
</reference>
<dbReference type="GO" id="GO:0000724">
    <property type="term" value="P:double-strand break repair via homologous recombination"/>
    <property type="evidence" value="ECO:0007669"/>
    <property type="project" value="TreeGrafter"/>
</dbReference>
<dbReference type="InterPro" id="IPR021772">
    <property type="entry name" value="WDR48/Bun107"/>
</dbReference>
<dbReference type="InterPro" id="IPR051246">
    <property type="entry name" value="WDR48"/>
</dbReference>
<keyword evidence="3" id="KW-0677">Repeat</keyword>
<feature type="repeat" description="WD" evidence="4">
    <location>
        <begin position="46"/>
        <end position="78"/>
    </location>
</feature>
<dbReference type="InterPro" id="IPR015943">
    <property type="entry name" value="WD40/YVTN_repeat-like_dom_sf"/>
</dbReference>
<feature type="repeat" description="WD" evidence="4">
    <location>
        <begin position="280"/>
        <end position="319"/>
    </location>
</feature>
<keyword evidence="7" id="KW-1185">Reference proteome</keyword>
<dbReference type="Pfam" id="PF11816">
    <property type="entry name" value="DUF3337"/>
    <property type="match status" value="1"/>
</dbReference>
<feature type="compositionally biased region" description="Low complexity" evidence="5">
    <location>
        <begin position="11"/>
        <end position="26"/>
    </location>
</feature>
<feature type="region of interest" description="Disordered" evidence="5">
    <location>
        <begin position="1"/>
        <end position="26"/>
    </location>
</feature>
<evidence type="ECO:0000256" key="4">
    <source>
        <dbReference type="PROSITE-ProRule" id="PRU00221"/>
    </source>
</evidence>
<feature type="region of interest" description="Disordered" evidence="5">
    <location>
        <begin position="765"/>
        <end position="786"/>
    </location>
</feature>
<feature type="repeat" description="WD" evidence="4">
    <location>
        <begin position="208"/>
        <end position="230"/>
    </location>
</feature>
<evidence type="ECO:0008006" key="8">
    <source>
        <dbReference type="Google" id="ProtNLM"/>
    </source>
</evidence>
<proteinExistence type="inferred from homology"/>
<dbReference type="Pfam" id="PF00400">
    <property type="entry name" value="WD40"/>
    <property type="match status" value="3"/>
</dbReference>
<dbReference type="AlphaFoldDB" id="M3K3V3"/>
<evidence type="ECO:0000313" key="6">
    <source>
        <dbReference type="EMBL" id="EMG49439.1"/>
    </source>
</evidence>
<dbReference type="InterPro" id="IPR019775">
    <property type="entry name" value="WD40_repeat_CS"/>
</dbReference>
<dbReference type="OMA" id="HFDWIND"/>
<dbReference type="PROSITE" id="PS50082">
    <property type="entry name" value="WD_REPEATS_2"/>
    <property type="match status" value="3"/>
</dbReference>
<dbReference type="HOGENOM" id="CLU_007460_0_0_1"/>
<sequence length="1049" mass="120140">MTTTIANNDVSSVLTNDNTSSTSSFSSLNLKTKKGISYILGDSCSNENHILPINSITYSNLTNQLFTGGRDGNVKIWQPNYVPDKDVDAENIVNTYDSFPDCPDLDEKILRLETSITSNPLNYNYKNISKDNSFEIIENFNLHFDWINDLQLINNNKNLVTCSNDLSIKILDLFSLTNVKTANIHKLPNVHTDYIKKISPFTHQQHSIISGGLDGRIVIWDLNQLKPLQLINNLQSTSTSNITSIYSLANNDSNIISTGGPSNTINIFDKRLNNPFLRNLIGHQDNIRCLLMNDSFILSGSSDTTIKLWDLRTFKVYKNFDIHDSSVWSLTSDDFKVFYSGDKDGNIIKTDLSKIFNKTSSTQTNHTNDDFFATSSDEKLGVSTFVAKSSSPILSICHEPIQDTLFATNYESLNRYVNPDTSQLSQYQYLRQYLDNNNNDKIFPDENDVQSNPQTDDLNSDFYDLISHLSIETNPNNVNDLQSTFSHNIINNGETPPTFDEDDEALDDLNKEEYISMFLNTNGGPSNEFINAFKSEEEEEAVNEYIDLTPIEILLNPIPSDQITLVPFNITPIEKYNLVPKSIVAKKMLNNRRKMLVLYLNGDIKIWDLITCKVTETYPYSSDNSVLLPAKDLENRIRELDNLFHKLQTKDTLNNWCEVEIKSEKLLVTIKESSYLNVEIYYDELVSSYPFLDINHSDNSPRYPKSRPTVTNDDRFYLGVIMLNSLFRGYALYEENFDLQLREELKNKSTKLNDKRRLKFLGRKSSYRKDTSSTQSSPATSTNVSVMDMSITEEDNDTSITTSPEVLEFIATSEDQYIQSTPDYGDTIMKLLQMNKKIYVDKYLSSTKLVDTILRTHEITSSTTTGTKDPDLRYYPIIPYKYFPKDLVVRIFEYSSELGNYRDLCSFQLNDIVAQPSPSLVQDLRFIIPKWMAFTLLFNKHPIKESPKLTFSLTEIPYDSLSPDMKKRITKKKFKLPTVEGGLKLTSHGMIRVVKIISYVLDKMDKKVKDEMVLECNGIELSNEMTLQYIKTMIWKSSGDIVLNYRRKF</sequence>
<organism evidence="6 7">
    <name type="scientific">Candida maltosa (strain Xu316)</name>
    <name type="common">Yeast</name>
    <dbReference type="NCBI Taxonomy" id="1245528"/>
    <lineage>
        <taxon>Eukaryota</taxon>
        <taxon>Fungi</taxon>
        <taxon>Dikarya</taxon>
        <taxon>Ascomycota</taxon>
        <taxon>Saccharomycotina</taxon>
        <taxon>Pichiomycetes</taxon>
        <taxon>Debaryomycetaceae</taxon>
        <taxon>Candida/Lodderomyces clade</taxon>
        <taxon>Candida</taxon>
    </lineage>
</organism>
<comment type="similarity">
    <text evidence="1">Belongs to the WD repeat WDR48 family.</text>
</comment>
<dbReference type="PRINTS" id="PR00320">
    <property type="entry name" value="GPROTEINBRPT"/>
</dbReference>
<dbReference type="PROSITE" id="PS50294">
    <property type="entry name" value="WD_REPEATS_REGION"/>
    <property type="match status" value="2"/>
</dbReference>
<feature type="compositionally biased region" description="Polar residues" evidence="5">
    <location>
        <begin position="1"/>
        <end position="10"/>
    </location>
</feature>
<evidence type="ECO:0000256" key="1">
    <source>
        <dbReference type="ARBA" id="ARBA00006917"/>
    </source>
</evidence>
<dbReference type="eggNOG" id="KOG0308">
    <property type="taxonomic scope" value="Eukaryota"/>
</dbReference>
<dbReference type="SMART" id="SM00320">
    <property type="entry name" value="WD40"/>
    <property type="match status" value="6"/>
</dbReference>
<comment type="caution">
    <text evidence="6">The sequence shown here is derived from an EMBL/GenBank/DDBJ whole genome shotgun (WGS) entry which is preliminary data.</text>
</comment>
<dbReference type="InterPro" id="IPR036322">
    <property type="entry name" value="WD40_repeat_dom_sf"/>
</dbReference>
<dbReference type="PANTHER" id="PTHR19862">
    <property type="entry name" value="WD REPEAT-CONTAINING PROTEIN 48"/>
    <property type="match status" value="1"/>
</dbReference>
<dbReference type="STRING" id="1245528.M3K3V3"/>
<feature type="compositionally biased region" description="Low complexity" evidence="5">
    <location>
        <begin position="772"/>
        <end position="782"/>
    </location>
</feature>
<dbReference type="SUPFAM" id="SSF50978">
    <property type="entry name" value="WD40 repeat-like"/>
    <property type="match status" value="1"/>
</dbReference>
<evidence type="ECO:0000256" key="3">
    <source>
        <dbReference type="ARBA" id="ARBA00022737"/>
    </source>
</evidence>
<gene>
    <name evidence="6" type="ORF">G210_5793</name>
</gene>
<protein>
    <recommendedName>
        <fullName evidence="8">WD40 repeat-like protein</fullName>
    </recommendedName>
</protein>
<dbReference type="InterPro" id="IPR020472">
    <property type="entry name" value="WD40_PAC1"/>
</dbReference>
<evidence type="ECO:0000256" key="5">
    <source>
        <dbReference type="SAM" id="MobiDB-lite"/>
    </source>
</evidence>
<evidence type="ECO:0000313" key="7">
    <source>
        <dbReference type="Proteomes" id="UP000011777"/>
    </source>
</evidence>
<dbReference type="GO" id="GO:0043130">
    <property type="term" value="F:ubiquitin binding"/>
    <property type="evidence" value="ECO:0007669"/>
    <property type="project" value="TreeGrafter"/>
</dbReference>
<keyword evidence="2 4" id="KW-0853">WD repeat</keyword>